<dbReference type="NCBIfam" id="TIGR02605">
    <property type="entry name" value="CxxC_CxxC_SSSS"/>
    <property type="match status" value="1"/>
</dbReference>
<comment type="caution">
    <text evidence="3">The sequence shown here is derived from an EMBL/GenBank/DDBJ whole genome shotgun (WGS) entry which is preliminary data.</text>
</comment>
<dbReference type="SMART" id="SM00834">
    <property type="entry name" value="CxxC_CXXC_SSSS"/>
    <property type="match status" value="1"/>
</dbReference>
<gene>
    <name evidence="3" type="ORF">ABR63_03380</name>
</gene>
<dbReference type="PANTHER" id="PTHR34404:SF2">
    <property type="entry name" value="CONSERVED SERINE RICH PROTEIN"/>
    <property type="match status" value="1"/>
</dbReference>
<feature type="domain" description="Putative regulatory protein FmdB zinc ribbon" evidence="2">
    <location>
        <begin position="1"/>
        <end position="42"/>
    </location>
</feature>
<evidence type="ECO:0000256" key="1">
    <source>
        <dbReference type="SAM" id="MobiDB-lite"/>
    </source>
</evidence>
<feature type="region of interest" description="Disordered" evidence="1">
    <location>
        <begin position="65"/>
        <end position="103"/>
    </location>
</feature>
<proteinExistence type="predicted"/>
<dbReference type="InterPro" id="IPR013429">
    <property type="entry name" value="Regulatory_FmdB_Zinc_ribbon"/>
</dbReference>
<name>A0A0R2PU80_9GAMM</name>
<dbReference type="PANTHER" id="PTHR34404">
    <property type="entry name" value="REGULATORY PROTEIN, FMDB FAMILY"/>
    <property type="match status" value="1"/>
</dbReference>
<evidence type="ECO:0000259" key="2">
    <source>
        <dbReference type="SMART" id="SM00834"/>
    </source>
</evidence>
<reference evidence="4" key="1">
    <citation type="submission" date="2015-10" db="EMBL/GenBank/DDBJ databases">
        <title>Metagenome-Assembled Genomes uncover a global brackish microbiome.</title>
        <authorList>
            <person name="Hugerth L.W."/>
            <person name="Larsson J."/>
            <person name="Alneberg J."/>
            <person name="Lindh M.V."/>
            <person name="Legrand C."/>
            <person name="Pinhassi J."/>
            <person name="Andersson A."/>
        </authorList>
    </citation>
    <scope>NUCLEOTIDE SEQUENCE [LARGE SCALE GENOMIC DNA]</scope>
</reference>
<dbReference type="AlphaFoldDB" id="A0A0R2PU80"/>
<feature type="compositionally biased region" description="Basic and acidic residues" evidence="1">
    <location>
        <begin position="65"/>
        <end position="92"/>
    </location>
</feature>
<dbReference type="EMBL" id="LIAV01000095">
    <property type="protein sequence ID" value="KRO40560.1"/>
    <property type="molecule type" value="Genomic_DNA"/>
</dbReference>
<dbReference type="Proteomes" id="UP000050874">
    <property type="component" value="Unassembled WGS sequence"/>
</dbReference>
<organism evidence="3 4">
    <name type="scientific">SAR86 cluster bacterium BACL1 MAG-120920-bin57</name>
    <dbReference type="NCBI Taxonomy" id="1655571"/>
    <lineage>
        <taxon>Bacteria</taxon>
        <taxon>Pseudomonadati</taxon>
        <taxon>Pseudomonadota</taxon>
        <taxon>Gammaproteobacteria</taxon>
        <taxon>SAR86 cluster</taxon>
    </lineage>
</organism>
<protein>
    <submittedName>
        <fullName evidence="3">FmdB family transcriptional regulator</fullName>
    </submittedName>
</protein>
<accession>A0A0R2PU80</accession>
<dbReference type="Gene3D" id="2.20.28.30">
    <property type="entry name" value="RNA polymerase ii, chain L"/>
    <property type="match status" value="1"/>
</dbReference>
<feature type="compositionally biased region" description="Low complexity" evidence="1">
    <location>
        <begin position="93"/>
        <end position="103"/>
    </location>
</feature>
<evidence type="ECO:0000313" key="3">
    <source>
        <dbReference type="EMBL" id="KRO40560.1"/>
    </source>
</evidence>
<evidence type="ECO:0000313" key="4">
    <source>
        <dbReference type="Proteomes" id="UP000050874"/>
    </source>
</evidence>
<dbReference type="Pfam" id="PF09723">
    <property type="entry name" value="Zn_ribbon_8"/>
    <property type="match status" value="1"/>
</dbReference>
<sequence>MPIYDYKCSNCEHQFELIQKFSAQPAEICPECGKKSIHKLVSAPSFRLKGGGWYETDFKTGAKKNIVDTKDGKSNETKETKSKEPKETKKTTDTSTKSLSTEK</sequence>